<keyword evidence="3" id="KW-1003">Cell membrane</keyword>
<protein>
    <recommendedName>
        <fullName evidence="12">Sodium-coupled monocarboxylate transporter 1</fullName>
    </recommendedName>
</protein>
<organism evidence="10 11">
    <name type="scientific">Allacma fusca</name>
    <dbReference type="NCBI Taxonomy" id="39272"/>
    <lineage>
        <taxon>Eukaryota</taxon>
        <taxon>Metazoa</taxon>
        <taxon>Ecdysozoa</taxon>
        <taxon>Arthropoda</taxon>
        <taxon>Hexapoda</taxon>
        <taxon>Collembola</taxon>
        <taxon>Symphypleona</taxon>
        <taxon>Sminthuridae</taxon>
        <taxon>Allacma</taxon>
    </lineage>
</organism>
<evidence type="ECO:0000313" key="11">
    <source>
        <dbReference type="Proteomes" id="UP000708208"/>
    </source>
</evidence>
<comment type="similarity">
    <text evidence="7">Belongs to the sodium:solute symporter (SSF) (TC 2.A.21) family.</text>
</comment>
<evidence type="ECO:0000256" key="7">
    <source>
        <dbReference type="RuleBase" id="RU362091"/>
    </source>
</evidence>
<feature type="transmembrane region" description="Helical" evidence="9">
    <location>
        <begin position="48"/>
        <end position="68"/>
    </location>
</feature>
<dbReference type="GO" id="GO:0006814">
    <property type="term" value="P:sodium ion transport"/>
    <property type="evidence" value="ECO:0007669"/>
    <property type="project" value="UniProtKB-KW"/>
</dbReference>
<feature type="transmembrane region" description="Helical" evidence="9">
    <location>
        <begin position="406"/>
        <end position="430"/>
    </location>
</feature>
<keyword evidence="11" id="KW-1185">Reference proteome</keyword>
<evidence type="ECO:0008006" key="12">
    <source>
        <dbReference type="Google" id="ProtNLM"/>
    </source>
</evidence>
<keyword evidence="6" id="KW-0739">Sodium transport</keyword>
<keyword evidence="2" id="KW-0813">Transport</keyword>
<feature type="region of interest" description="Disordered" evidence="8">
    <location>
        <begin position="573"/>
        <end position="603"/>
    </location>
</feature>
<name>A0A8J2KIM0_9HEXA</name>
<dbReference type="Proteomes" id="UP000708208">
    <property type="component" value="Unassembled WGS sequence"/>
</dbReference>
<accession>A0A8J2KIM0</accession>
<evidence type="ECO:0000256" key="9">
    <source>
        <dbReference type="SAM" id="Phobius"/>
    </source>
</evidence>
<comment type="subcellular location">
    <subcellularLocation>
        <location evidence="1">Cell membrane</location>
        <topology evidence="1">Multi-pass membrane protein</topology>
    </subcellularLocation>
</comment>
<gene>
    <name evidence="10" type="ORF">AFUS01_LOCUS28267</name>
</gene>
<evidence type="ECO:0000313" key="10">
    <source>
        <dbReference type="EMBL" id="CAG7817718.1"/>
    </source>
</evidence>
<dbReference type="PANTHER" id="PTHR42985">
    <property type="entry name" value="SODIUM-COUPLED MONOCARBOXYLATE TRANSPORTER"/>
    <property type="match status" value="1"/>
</dbReference>
<keyword evidence="5" id="KW-0406">Ion transport</keyword>
<feature type="transmembrane region" description="Helical" evidence="9">
    <location>
        <begin position="122"/>
        <end position="143"/>
    </location>
</feature>
<feature type="transmembrane region" description="Helical" evidence="9">
    <location>
        <begin position="321"/>
        <end position="345"/>
    </location>
</feature>
<feature type="compositionally biased region" description="Polar residues" evidence="8">
    <location>
        <begin position="593"/>
        <end position="603"/>
    </location>
</feature>
<feature type="transmembrane region" description="Helical" evidence="9">
    <location>
        <begin position="275"/>
        <end position="300"/>
    </location>
</feature>
<feature type="transmembrane region" description="Helical" evidence="9">
    <location>
        <begin position="155"/>
        <end position="174"/>
    </location>
</feature>
<sequence length="603" mass="66245">MEHNHLGVVDYVVVAGTLLFSIFIGIYYAVAEKQTNEDLLLGGRKMSVLPIACSILVTYLSAITILGYPAEIYAHGIQIFMMTIVSSVFIPMSTYLFVYVFYSMKLTSVYEYLELRFNSLGLRWLAAMTFIIQVVVVTGVVLFAPSIALETIAGLPIWASVAGIGICGTVYTSIGGLKAVVWTDVFQFVMIFTGMVAMVARGFYRAGGVMEAFEKADKHARLHLFDLTVDPFMRHNTLNFILGYGFNVLCLYGTYQPQVQRYCSLPTFRHAVKSILLSVGLNILTMGLVVSTGIAIFATYAGCDPTLLGEIKKSDQIVPYFVLHELAFIPGMMGLFVSCVFSAVLSSLSSILNSLAAVTWQDFLSRITYFQNMSEKGQANTSRLIAVFYGIITIFFAFAAQHMGPVLQACLTAVGATSGPLGAVFLMGLFMPCVNKWGAIVGTVTSLVTMIFIGIQSFRLDKPFIIPLPTSVDECAIGTDLSAANNIPLVMGEFDWPEKIFTLSYIMYPFVGAVLSIIVSLIFSILTGGCCTAKKVNKDYLHPLLRKHFGSTDYPLQKRVTRVDRVNGIHDQTYRNSKRLSTPPSSPYRYDSLPQSPGSSIKS</sequence>
<dbReference type="PANTHER" id="PTHR42985:SF40">
    <property type="entry name" value="LD47995P-RELATED"/>
    <property type="match status" value="1"/>
</dbReference>
<evidence type="ECO:0000256" key="3">
    <source>
        <dbReference type="ARBA" id="ARBA00022475"/>
    </source>
</evidence>
<proteinExistence type="inferred from homology"/>
<evidence type="ECO:0000256" key="4">
    <source>
        <dbReference type="ARBA" id="ARBA00023053"/>
    </source>
</evidence>
<dbReference type="EMBL" id="CAJVCH010401657">
    <property type="protein sequence ID" value="CAG7817718.1"/>
    <property type="molecule type" value="Genomic_DNA"/>
</dbReference>
<evidence type="ECO:0000256" key="8">
    <source>
        <dbReference type="SAM" id="MobiDB-lite"/>
    </source>
</evidence>
<feature type="transmembrane region" description="Helical" evidence="9">
    <location>
        <begin position="437"/>
        <end position="458"/>
    </location>
</feature>
<feature type="transmembrane region" description="Helical" evidence="9">
    <location>
        <begin position="237"/>
        <end position="255"/>
    </location>
</feature>
<feature type="transmembrane region" description="Helical" evidence="9">
    <location>
        <begin position="80"/>
        <end position="102"/>
    </location>
</feature>
<dbReference type="GO" id="GO:0005886">
    <property type="term" value="C:plasma membrane"/>
    <property type="evidence" value="ECO:0007669"/>
    <property type="project" value="UniProtKB-SubCell"/>
</dbReference>
<keyword evidence="9" id="KW-0472">Membrane</keyword>
<keyword evidence="9" id="KW-0812">Transmembrane</keyword>
<feature type="transmembrane region" description="Helical" evidence="9">
    <location>
        <begin position="381"/>
        <end position="400"/>
    </location>
</feature>
<dbReference type="OrthoDB" id="6132759at2759"/>
<dbReference type="GO" id="GO:0015293">
    <property type="term" value="F:symporter activity"/>
    <property type="evidence" value="ECO:0007669"/>
    <property type="project" value="TreeGrafter"/>
</dbReference>
<dbReference type="NCBIfam" id="TIGR00813">
    <property type="entry name" value="sss"/>
    <property type="match status" value="1"/>
</dbReference>
<dbReference type="AlphaFoldDB" id="A0A8J2KIM0"/>
<dbReference type="Pfam" id="PF00474">
    <property type="entry name" value="SSF"/>
    <property type="match status" value="1"/>
</dbReference>
<dbReference type="InterPro" id="IPR001734">
    <property type="entry name" value="Na/solute_symporter"/>
</dbReference>
<feature type="transmembrane region" description="Helical" evidence="9">
    <location>
        <begin position="7"/>
        <end position="28"/>
    </location>
</feature>
<dbReference type="PROSITE" id="PS50283">
    <property type="entry name" value="NA_SOLUT_SYMP_3"/>
    <property type="match status" value="1"/>
</dbReference>
<evidence type="ECO:0000256" key="5">
    <source>
        <dbReference type="ARBA" id="ARBA00023065"/>
    </source>
</evidence>
<feature type="transmembrane region" description="Helical" evidence="9">
    <location>
        <begin position="505"/>
        <end position="526"/>
    </location>
</feature>
<evidence type="ECO:0000256" key="6">
    <source>
        <dbReference type="ARBA" id="ARBA00023201"/>
    </source>
</evidence>
<comment type="caution">
    <text evidence="10">The sequence shown here is derived from an EMBL/GenBank/DDBJ whole genome shotgun (WGS) entry which is preliminary data.</text>
</comment>
<feature type="transmembrane region" description="Helical" evidence="9">
    <location>
        <begin position="186"/>
        <end position="204"/>
    </location>
</feature>
<keyword evidence="9" id="KW-1133">Transmembrane helix</keyword>
<dbReference type="InterPro" id="IPR051163">
    <property type="entry name" value="Sodium:Solute_Symporter_SSF"/>
</dbReference>
<evidence type="ECO:0000256" key="2">
    <source>
        <dbReference type="ARBA" id="ARBA00022448"/>
    </source>
</evidence>
<evidence type="ECO:0000256" key="1">
    <source>
        <dbReference type="ARBA" id="ARBA00004651"/>
    </source>
</evidence>
<keyword evidence="4" id="KW-0915">Sodium</keyword>
<reference evidence="10" key="1">
    <citation type="submission" date="2021-06" db="EMBL/GenBank/DDBJ databases">
        <authorList>
            <person name="Hodson N. C."/>
            <person name="Mongue J. A."/>
            <person name="Jaron S. K."/>
        </authorList>
    </citation>
    <scope>NUCLEOTIDE SEQUENCE</scope>
</reference>